<keyword evidence="4 8" id="KW-0547">Nucleotide-binding</keyword>
<dbReference type="Pfam" id="PF12804">
    <property type="entry name" value="NTP_transf_3"/>
    <property type="match status" value="1"/>
</dbReference>
<comment type="subunit">
    <text evidence="8">Monomer.</text>
</comment>
<comment type="caution">
    <text evidence="10">The sequence shown here is derived from an EMBL/GenBank/DDBJ whole genome shotgun (WGS) entry which is preliminary data.</text>
</comment>
<dbReference type="PANTHER" id="PTHR19136:SF81">
    <property type="entry name" value="MOLYBDENUM COFACTOR GUANYLYLTRANSFERASE"/>
    <property type="match status" value="1"/>
</dbReference>
<evidence type="ECO:0000256" key="6">
    <source>
        <dbReference type="ARBA" id="ARBA00023134"/>
    </source>
</evidence>
<dbReference type="PANTHER" id="PTHR19136">
    <property type="entry name" value="MOLYBDENUM COFACTOR GUANYLYLTRANSFERASE"/>
    <property type="match status" value="1"/>
</dbReference>
<dbReference type="Gene3D" id="3.90.550.10">
    <property type="entry name" value="Spore Coat Polysaccharide Biosynthesis Protein SpsA, Chain A"/>
    <property type="match status" value="1"/>
</dbReference>
<feature type="binding site" evidence="8">
    <location>
        <position position="94"/>
    </location>
    <ligand>
        <name>Mg(2+)</name>
        <dbReference type="ChEBI" id="CHEBI:18420"/>
    </ligand>
</feature>
<reference evidence="10 11" key="1">
    <citation type="submission" date="2019-02" db="EMBL/GenBank/DDBJ databases">
        <title>Polymorphobacter sp. isolated from the lake at the Tibet of China.</title>
        <authorList>
            <person name="Li A."/>
        </authorList>
    </citation>
    <scope>NUCLEOTIDE SEQUENCE [LARGE SCALE GENOMIC DNA]</scope>
    <source>
        <strain evidence="10 11">DJ1R-1</strain>
    </source>
</reference>
<keyword evidence="3 8" id="KW-0479">Metal-binding</keyword>
<dbReference type="EC" id="2.7.7.77" evidence="8"/>
<dbReference type="GO" id="GO:0005525">
    <property type="term" value="F:GTP binding"/>
    <property type="evidence" value="ECO:0007669"/>
    <property type="project" value="UniProtKB-UniRule"/>
</dbReference>
<dbReference type="GO" id="GO:0046872">
    <property type="term" value="F:metal ion binding"/>
    <property type="evidence" value="ECO:0007669"/>
    <property type="project" value="UniProtKB-KW"/>
</dbReference>
<keyword evidence="10" id="KW-0548">Nucleotidyltransferase</keyword>
<sequence>MMRLLGAIFAGGTSRRFGGDKALATLHGKPLIQHVIDRLAPQVETLVVCGRDWPPYPDLADRPAPGLGPLGALCAALDHAAAHRFDAVLTSGCDLPYLPEDLAERLSGDGARVAAGQPLLGFWPVKLVRRLEMHLAAGEDRRMSTWLTIAAARTIDLGLIINVNRREDLAALE</sequence>
<comment type="caution">
    <text evidence="8">Lacks conserved residue(s) required for the propagation of feature annotation.</text>
</comment>
<comment type="cofactor">
    <cofactor evidence="8">
        <name>Mg(2+)</name>
        <dbReference type="ChEBI" id="CHEBI:18420"/>
    </cofactor>
</comment>
<evidence type="ECO:0000259" key="9">
    <source>
        <dbReference type="Pfam" id="PF12804"/>
    </source>
</evidence>
<name>A0A4Y9ETV4_9SPHN</name>
<comment type="similarity">
    <text evidence="8">Belongs to the MobA family.</text>
</comment>
<dbReference type="InterPro" id="IPR029044">
    <property type="entry name" value="Nucleotide-diphossugar_trans"/>
</dbReference>
<dbReference type="HAMAP" id="MF_00316">
    <property type="entry name" value="MobA"/>
    <property type="match status" value="1"/>
</dbReference>
<evidence type="ECO:0000313" key="10">
    <source>
        <dbReference type="EMBL" id="TFU06649.1"/>
    </source>
</evidence>
<dbReference type="EMBL" id="SIHO01000001">
    <property type="protein sequence ID" value="TFU06649.1"/>
    <property type="molecule type" value="Genomic_DNA"/>
</dbReference>
<evidence type="ECO:0000256" key="3">
    <source>
        <dbReference type="ARBA" id="ARBA00022723"/>
    </source>
</evidence>
<comment type="domain">
    <text evidence="8">The N-terminal domain determines nucleotide recognition and specific binding, while the C-terminal domain determines the specific binding to the target protein.</text>
</comment>
<dbReference type="GO" id="GO:0005737">
    <property type="term" value="C:cytoplasm"/>
    <property type="evidence" value="ECO:0007669"/>
    <property type="project" value="UniProtKB-SubCell"/>
</dbReference>
<dbReference type="GO" id="GO:0061603">
    <property type="term" value="F:molybdenum cofactor guanylyltransferase activity"/>
    <property type="evidence" value="ECO:0007669"/>
    <property type="project" value="UniProtKB-EC"/>
</dbReference>
<dbReference type="Proteomes" id="UP000297737">
    <property type="component" value="Unassembled WGS sequence"/>
</dbReference>
<dbReference type="SUPFAM" id="SSF53448">
    <property type="entry name" value="Nucleotide-diphospho-sugar transferases"/>
    <property type="match status" value="1"/>
</dbReference>
<dbReference type="InterPro" id="IPR013482">
    <property type="entry name" value="Molybde_CF_guanTrfase"/>
</dbReference>
<keyword evidence="2 8" id="KW-0808">Transferase</keyword>
<proteinExistence type="inferred from homology"/>
<evidence type="ECO:0000256" key="8">
    <source>
        <dbReference type="HAMAP-Rule" id="MF_00316"/>
    </source>
</evidence>
<dbReference type="GO" id="GO:0006777">
    <property type="term" value="P:Mo-molybdopterin cofactor biosynthetic process"/>
    <property type="evidence" value="ECO:0007669"/>
    <property type="project" value="UniProtKB-KW"/>
</dbReference>
<comment type="catalytic activity">
    <reaction evidence="8">
        <text>Mo-molybdopterin + GTP + H(+) = Mo-molybdopterin guanine dinucleotide + diphosphate</text>
        <dbReference type="Rhea" id="RHEA:34243"/>
        <dbReference type="ChEBI" id="CHEBI:15378"/>
        <dbReference type="ChEBI" id="CHEBI:33019"/>
        <dbReference type="ChEBI" id="CHEBI:37565"/>
        <dbReference type="ChEBI" id="CHEBI:71302"/>
        <dbReference type="ChEBI" id="CHEBI:71310"/>
        <dbReference type="EC" id="2.7.7.77"/>
    </reaction>
</comment>
<dbReference type="AlphaFoldDB" id="A0A4Y9ETV4"/>
<evidence type="ECO:0000256" key="7">
    <source>
        <dbReference type="ARBA" id="ARBA00023150"/>
    </source>
</evidence>
<evidence type="ECO:0000256" key="2">
    <source>
        <dbReference type="ARBA" id="ARBA00022679"/>
    </source>
</evidence>
<feature type="domain" description="MobA-like NTP transferase" evidence="9">
    <location>
        <begin position="6"/>
        <end position="136"/>
    </location>
</feature>
<comment type="function">
    <text evidence="8">Transfers a GMP moiety from GTP to Mo-molybdopterin (Mo-MPT) cofactor (Moco or molybdenum cofactor) to form Mo-molybdopterin guanine dinucleotide (Mo-MGD) cofactor.</text>
</comment>
<evidence type="ECO:0000313" key="11">
    <source>
        <dbReference type="Proteomes" id="UP000297737"/>
    </source>
</evidence>
<gene>
    <name evidence="8" type="primary">mobA</name>
    <name evidence="10" type="ORF">EUV02_04410</name>
</gene>
<evidence type="ECO:0000256" key="1">
    <source>
        <dbReference type="ARBA" id="ARBA00022490"/>
    </source>
</evidence>
<protein>
    <recommendedName>
        <fullName evidence="8">Molybdenum cofactor guanylyltransferase</fullName>
        <shortName evidence="8">MoCo guanylyltransferase</shortName>
        <ecNumber evidence="8">2.7.7.77</ecNumber>
    </recommendedName>
    <alternativeName>
        <fullName evidence="8">GTP:molybdopterin guanylyltransferase</fullName>
    </alternativeName>
    <alternativeName>
        <fullName evidence="8">Mo-MPT guanylyltransferase</fullName>
    </alternativeName>
    <alternativeName>
        <fullName evidence="8">Molybdopterin guanylyltransferase</fullName>
    </alternativeName>
    <alternativeName>
        <fullName evidence="8">Molybdopterin-guanine dinucleotide synthase</fullName>
        <shortName evidence="8">MGD synthase</shortName>
    </alternativeName>
</protein>
<accession>A0A4Y9ETV4</accession>
<keyword evidence="11" id="KW-1185">Reference proteome</keyword>
<keyword evidence="1 8" id="KW-0963">Cytoplasm</keyword>
<comment type="subcellular location">
    <subcellularLocation>
        <location evidence="8">Cytoplasm</location>
    </subcellularLocation>
</comment>
<feature type="binding site" evidence="8">
    <location>
        <position position="61"/>
    </location>
    <ligand>
        <name>GTP</name>
        <dbReference type="ChEBI" id="CHEBI:37565"/>
    </ligand>
</feature>
<feature type="binding site" evidence="8">
    <location>
        <position position="21"/>
    </location>
    <ligand>
        <name>GTP</name>
        <dbReference type="ChEBI" id="CHEBI:37565"/>
    </ligand>
</feature>
<evidence type="ECO:0000256" key="4">
    <source>
        <dbReference type="ARBA" id="ARBA00022741"/>
    </source>
</evidence>
<dbReference type="OrthoDB" id="9788394at2"/>
<feature type="binding site" evidence="8">
    <location>
        <begin position="9"/>
        <end position="11"/>
    </location>
    <ligand>
        <name>GTP</name>
        <dbReference type="ChEBI" id="CHEBI:37565"/>
    </ligand>
</feature>
<keyword evidence="5 8" id="KW-0460">Magnesium</keyword>
<keyword evidence="6 8" id="KW-0342">GTP-binding</keyword>
<organism evidence="10 11">
    <name type="scientific">Glacieibacterium arshaanense</name>
    <dbReference type="NCBI Taxonomy" id="2511025"/>
    <lineage>
        <taxon>Bacteria</taxon>
        <taxon>Pseudomonadati</taxon>
        <taxon>Pseudomonadota</taxon>
        <taxon>Alphaproteobacteria</taxon>
        <taxon>Sphingomonadales</taxon>
        <taxon>Sphingosinicellaceae</taxon>
        <taxon>Glacieibacterium</taxon>
    </lineage>
</organism>
<dbReference type="CDD" id="cd02503">
    <property type="entry name" value="MobA"/>
    <property type="match status" value="1"/>
</dbReference>
<keyword evidence="7 8" id="KW-0501">Molybdenum cofactor biosynthesis</keyword>
<evidence type="ECO:0000256" key="5">
    <source>
        <dbReference type="ARBA" id="ARBA00022842"/>
    </source>
</evidence>
<feature type="binding site" evidence="8">
    <location>
        <position position="94"/>
    </location>
    <ligand>
        <name>GTP</name>
        <dbReference type="ChEBI" id="CHEBI:37565"/>
    </ligand>
</feature>
<dbReference type="InterPro" id="IPR025877">
    <property type="entry name" value="MobA-like_NTP_Trfase"/>
</dbReference>